<reference evidence="1" key="1">
    <citation type="submission" date="2024-07" db="EMBL/GenBank/DDBJ databases">
        <authorList>
            <person name="Yu S.T."/>
        </authorList>
    </citation>
    <scope>NUCLEOTIDE SEQUENCE</scope>
    <source>
        <strain evidence="1">Y1</strain>
    </source>
</reference>
<dbReference type="GO" id="GO:0008237">
    <property type="term" value="F:metallopeptidase activity"/>
    <property type="evidence" value="ECO:0007669"/>
    <property type="project" value="InterPro"/>
</dbReference>
<dbReference type="Gene3D" id="3.40.390.10">
    <property type="entry name" value="Collagenase (Catalytic Domain)"/>
    <property type="match status" value="1"/>
</dbReference>
<dbReference type="Gene3D" id="3.30.1920.20">
    <property type="match status" value="1"/>
</dbReference>
<dbReference type="SUPFAM" id="SSF55486">
    <property type="entry name" value="Metalloproteases ('zincins'), catalytic domain"/>
    <property type="match status" value="1"/>
</dbReference>
<organism evidence="1">
    <name type="scientific">Streptomyces sp. Y1</name>
    <dbReference type="NCBI Taxonomy" id="3238634"/>
    <lineage>
        <taxon>Bacteria</taxon>
        <taxon>Bacillati</taxon>
        <taxon>Actinomycetota</taxon>
        <taxon>Actinomycetes</taxon>
        <taxon>Kitasatosporales</taxon>
        <taxon>Streptomycetaceae</taxon>
        <taxon>Streptomyces</taxon>
    </lineage>
</organism>
<dbReference type="EMBL" id="CP163445">
    <property type="protein sequence ID" value="XDQ83731.1"/>
    <property type="molecule type" value="Genomic_DNA"/>
</dbReference>
<dbReference type="AlphaFoldDB" id="A0AB39TX21"/>
<name>A0AB39TX21_9ACTN</name>
<dbReference type="NCBIfam" id="NF047446">
    <property type="entry name" value="barrel_OmpL47"/>
    <property type="match status" value="2"/>
</dbReference>
<protein>
    <submittedName>
        <fullName evidence="1">Uncharacterized protein</fullName>
    </submittedName>
</protein>
<dbReference type="InterPro" id="IPR058094">
    <property type="entry name" value="Ig-like_OmpL47-like"/>
</dbReference>
<dbReference type="RefSeq" id="WP_369185789.1">
    <property type="nucleotide sequence ID" value="NZ_CP163445.1"/>
</dbReference>
<accession>A0AB39TX21</accession>
<proteinExistence type="predicted"/>
<dbReference type="Gene3D" id="2.60.270.50">
    <property type="match status" value="1"/>
</dbReference>
<dbReference type="InterPro" id="IPR024079">
    <property type="entry name" value="MetalloPept_cat_dom_sf"/>
</dbReference>
<sequence>MRRERGGARWRGRAVRAVAVLGLALLGAGTGFGTAPPPAEAAVRAARSTTIVLNNTSDRALVLTNHYLDHGIWTHEPPARIEAGATASWESESNGFMTGTEGSAFFAIDGERGPDLRIHWDNPFYLSNSYSETVPSGYKINRDGGDGNNATATYTFDCNSKMCDGIADEWKQHGVSLDPGDGSGQQFIDLPAMGADVNRPDIFVQVDWMADTSPGNAHSHQFDPAAAKLLVDAFANAPFQRRGATSPGINLHIDAGPGSIMNHATQQTWGGYSRARQLTETASLGTCDGDGSCQNNSRYTWDALDAIKKAPGGFVSSGRAPVFHYAVAAHQLIPGTSWTGISPDGASDIILSLGLQSGQVGDKNQQATDLMHELGHNLGLKHGGFEDLNFKPHYFSVMNYLYSDDGLAHGSDRFVDYSRIATTVDETHLDEASVPASGSSVRYDVKRNCAGSFIAARVDRAGYMDWNCNGSKDPGTVASDVNNDGTKSVRLDGYDDWAHIRLKGGAIGGATVPGLPQPQEIHEPDAQVFQQIQPVDTAAPVTTATADPPPNGAGWNNGDVAVGLSATDDLSGVARTEYTLDGGGWTTYTGPVPVTTAGVHTVSYRSVDRAQNTEDAKDLTVRIDRTAPVTTAALGPTPDPAGWITADGHVTLTAVDEPGGSGVASVSYRTSGAQSTPQTTVPGDTAALTITQEGESVITFRARDRAGNQESEKTYTVRLDRTPPRSAFTTASEAIFVAVPAGGPHDDQYVTGTAGDNASGVEHVDVVFTPKVPGPTLVRRAELTCTDGTHRHCTWRVRPPSGLGIHRVTSTATDAAGNVETPPGPGIDVIVVRT</sequence>
<evidence type="ECO:0000313" key="1">
    <source>
        <dbReference type="EMBL" id="XDQ83731.1"/>
    </source>
</evidence>
<gene>
    <name evidence="1" type="ORF">AB2U05_37125</name>
</gene>